<evidence type="ECO:0000256" key="3">
    <source>
        <dbReference type="ARBA" id="ARBA00023015"/>
    </source>
</evidence>
<dbReference type="Pfam" id="PF04658">
    <property type="entry name" value="TAFII55_N"/>
    <property type="match status" value="1"/>
</dbReference>
<evidence type="ECO:0000259" key="7">
    <source>
        <dbReference type="SMART" id="SM01370"/>
    </source>
</evidence>
<organism evidence="9">
    <name type="scientific">Theileria annulata</name>
    <dbReference type="NCBI Taxonomy" id="5874"/>
    <lineage>
        <taxon>Eukaryota</taxon>
        <taxon>Sar</taxon>
        <taxon>Alveolata</taxon>
        <taxon>Apicomplexa</taxon>
        <taxon>Aconoidasida</taxon>
        <taxon>Piroplasmida</taxon>
        <taxon>Theileriidae</taxon>
        <taxon>Theileria</taxon>
    </lineage>
</organism>
<comment type="subcellular location">
    <subcellularLocation>
        <location evidence="1">Nucleus</location>
    </subcellularLocation>
</comment>
<protein>
    <submittedName>
        <fullName evidence="9">TAFII55 protein conserved region containing protein, putative</fullName>
    </submittedName>
</protein>
<accession>A0A3B0MVD1</accession>
<dbReference type="EMBL" id="UIVS01000002">
    <property type="protein sequence ID" value="SVP91500.1"/>
    <property type="molecule type" value="Genomic_DNA"/>
</dbReference>
<dbReference type="PANTHER" id="PTHR12228:SF0">
    <property type="entry name" value="TATA-BOX BINDING PROTEIN ASSOCIATED FACTOR 7"/>
    <property type="match status" value="1"/>
</dbReference>
<evidence type="ECO:0000256" key="5">
    <source>
        <dbReference type="ARBA" id="ARBA00023242"/>
    </source>
</evidence>
<feature type="region of interest" description="Disordered" evidence="6">
    <location>
        <begin position="1"/>
        <end position="79"/>
    </location>
</feature>
<dbReference type="InterPro" id="IPR037817">
    <property type="entry name" value="TAF7"/>
</dbReference>
<dbReference type="VEuPathDB" id="PiroplasmaDB:TA13780"/>
<evidence type="ECO:0000256" key="6">
    <source>
        <dbReference type="SAM" id="MobiDB-lite"/>
    </source>
</evidence>
<keyword evidence="5" id="KW-0539">Nucleus</keyword>
<dbReference type="GO" id="GO:0016251">
    <property type="term" value="F:RNA polymerase II general transcription initiation factor activity"/>
    <property type="evidence" value="ECO:0007669"/>
    <property type="project" value="TreeGrafter"/>
</dbReference>
<dbReference type="GO" id="GO:0005669">
    <property type="term" value="C:transcription factor TFIID complex"/>
    <property type="evidence" value="ECO:0007669"/>
    <property type="project" value="InterPro"/>
</dbReference>
<dbReference type="AlphaFoldDB" id="A0A3B0MVD1"/>
<feature type="compositionally biased region" description="Polar residues" evidence="6">
    <location>
        <begin position="18"/>
        <end position="36"/>
    </location>
</feature>
<comment type="similarity">
    <text evidence="2">Belongs to the TAF7 family.</text>
</comment>
<evidence type="ECO:0000313" key="9">
    <source>
        <dbReference type="EMBL" id="SVP91500.1"/>
    </source>
</evidence>
<reference evidence="9" key="1">
    <citation type="submission" date="2018-07" db="EMBL/GenBank/DDBJ databases">
        <authorList>
            <person name="Quirk P.G."/>
            <person name="Krulwich T.A."/>
        </authorList>
    </citation>
    <scope>NUCLEOTIDE SEQUENCE</scope>
    <source>
        <strain evidence="9">Anand</strain>
    </source>
</reference>
<evidence type="ECO:0000256" key="2">
    <source>
        <dbReference type="ARBA" id="ARBA00009368"/>
    </source>
</evidence>
<dbReference type="SMART" id="SM01370">
    <property type="entry name" value="TAFII55_N"/>
    <property type="match status" value="1"/>
</dbReference>
<feature type="compositionally biased region" description="Polar residues" evidence="6">
    <location>
        <begin position="47"/>
        <end position="78"/>
    </location>
</feature>
<dbReference type="GO" id="GO:0051123">
    <property type="term" value="P:RNA polymerase II preinitiation complex assembly"/>
    <property type="evidence" value="ECO:0007669"/>
    <property type="project" value="TreeGrafter"/>
</dbReference>
<feature type="compositionally biased region" description="Acidic residues" evidence="6">
    <location>
        <begin position="1"/>
        <end position="16"/>
    </location>
</feature>
<dbReference type="InterPro" id="IPR006751">
    <property type="entry name" value="TAFII55_prot_cons_reg"/>
</dbReference>
<feature type="domain" description="TAFII55 protein conserved region" evidence="7">
    <location>
        <begin position="150"/>
        <end position="301"/>
    </location>
</feature>
<evidence type="ECO:0000313" key="8">
    <source>
        <dbReference type="EMBL" id="SVP90906.1"/>
    </source>
</evidence>
<dbReference type="CDD" id="cd08047">
    <property type="entry name" value="TAF7"/>
    <property type="match status" value="1"/>
</dbReference>
<evidence type="ECO:0000256" key="4">
    <source>
        <dbReference type="ARBA" id="ARBA00023163"/>
    </source>
</evidence>
<evidence type="ECO:0000256" key="1">
    <source>
        <dbReference type="ARBA" id="ARBA00004123"/>
    </source>
</evidence>
<gene>
    <name evidence="8" type="ORF">TAT_000161700</name>
    <name evidence="9" type="ORF">TAV_000161900</name>
</gene>
<keyword evidence="3" id="KW-0805">Transcription regulation</keyword>
<name>A0A3B0MVD1_THEAN</name>
<dbReference type="PANTHER" id="PTHR12228">
    <property type="entry name" value="TRANSCRIPTION INITIATION FACTOR TFIID 55 KD SUBUNIT-RELATED"/>
    <property type="match status" value="1"/>
</dbReference>
<dbReference type="EMBL" id="UIVT01000002">
    <property type="protein sequence ID" value="SVP90906.1"/>
    <property type="molecule type" value="Genomic_DNA"/>
</dbReference>
<keyword evidence="4" id="KW-0804">Transcription</keyword>
<sequence length="383" mass="43756">MDELVDELENVIEEDLNNVGSTEDGNKPSGSYANSQVEDDLEGSLAGANTNLSDYTEASGSQLDNYNKPESTQPNDTFKGTEVKFEDSKTFSKKDVEIGRILARRGIFSTDVLNEETLFTGSTRTHDYQRTRRYQAADTNVKDLNDPGLNDKNCVLRLPEYAADLVRERQSKGEPLGITVSPTGRYDFREYKVEIKGLDTPLYAILGELPCVIEAHKTLNNDLLFKSADISQLMIAYEKDQADKVAEILKDRMWEWPDGLTPGTKNIRKKRFKDFNDYTKEEVKEAEREILILMNGLVRDTYHFEIKTTQEVNDLVQNYRNGNIKERVIGPDEDVSVYIKALEEQENEELPDLSEIMFDSEIASIPNKFIYNNIKNRIFNRPT</sequence>
<proteinExistence type="inferred from homology"/>